<name>A0A161ZZL2_DAUCS</name>
<feature type="compositionally biased region" description="Basic and acidic residues" evidence="1">
    <location>
        <begin position="114"/>
        <end position="126"/>
    </location>
</feature>
<dbReference type="OrthoDB" id="1917218at2759"/>
<dbReference type="EMBL" id="LNRQ01000005">
    <property type="protein sequence ID" value="KZM93882.1"/>
    <property type="molecule type" value="Genomic_DNA"/>
</dbReference>
<feature type="region of interest" description="Disordered" evidence="1">
    <location>
        <begin position="69"/>
        <end position="172"/>
    </location>
</feature>
<dbReference type="OMA" id="KPPEFEF"/>
<reference evidence="3" key="2">
    <citation type="submission" date="2022-03" db="EMBL/GenBank/DDBJ databases">
        <title>Draft title - Genomic analysis of global carrot germplasm unveils the trajectory of domestication and the origin of high carotenoid orange carrot.</title>
        <authorList>
            <person name="Iorizzo M."/>
            <person name="Ellison S."/>
            <person name="Senalik D."/>
            <person name="Macko-Podgorni A."/>
            <person name="Grzebelus D."/>
            <person name="Bostan H."/>
            <person name="Rolling W."/>
            <person name="Curaba J."/>
            <person name="Simon P."/>
        </authorList>
    </citation>
    <scope>NUCLEOTIDE SEQUENCE</scope>
    <source>
        <tissue evidence="3">Leaf</tissue>
    </source>
</reference>
<dbReference type="KEGG" id="dcr:108221329"/>
<dbReference type="EMBL" id="CP093347">
    <property type="protein sequence ID" value="WOH00221.1"/>
    <property type="molecule type" value="Genomic_DNA"/>
</dbReference>
<accession>A0A161ZZL2</accession>
<evidence type="ECO:0000313" key="4">
    <source>
        <dbReference type="Proteomes" id="UP000077755"/>
    </source>
</evidence>
<keyword evidence="4" id="KW-1185">Reference proteome</keyword>
<reference evidence="2" key="1">
    <citation type="journal article" date="2016" name="Nat. Genet.">
        <title>A high-quality carrot genome assembly provides new insights into carotenoid accumulation and asterid genome evolution.</title>
        <authorList>
            <person name="Iorizzo M."/>
            <person name="Ellison S."/>
            <person name="Senalik D."/>
            <person name="Zeng P."/>
            <person name="Satapoomin P."/>
            <person name="Huang J."/>
            <person name="Bowman M."/>
            <person name="Iovene M."/>
            <person name="Sanseverino W."/>
            <person name="Cavagnaro P."/>
            <person name="Yildiz M."/>
            <person name="Macko-Podgorni A."/>
            <person name="Moranska E."/>
            <person name="Grzebelus E."/>
            <person name="Grzebelus D."/>
            <person name="Ashrafi H."/>
            <person name="Zheng Z."/>
            <person name="Cheng S."/>
            <person name="Spooner D."/>
            <person name="Van Deynze A."/>
            <person name="Simon P."/>
        </authorList>
    </citation>
    <scope>NUCLEOTIDE SEQUENCE [LARGE SCALE GENOMIC DNA]</scope>
    <source>
        <tissue evidence="2">Leaf</tissue>
    </source>
</reference>
<dbReference type="Gramene" id="KZM93882">
    <property type="protein sequence ID" value="KZM93882"/>
    <property type="gene ID" value="DCAR_017127"/>
</dbReference>
<proteinExistence type="predicted"/>
<evidence type="ECO:0000313" key="2">
    <source>
        <dbReference type="EMBL" id="KZM93882.1"/>
    </source>
</evidence>
<gene>
    <name evidence="2" type="ORF">DCAR_017127</name>
    <name evidence="3" type="ORF">DCAR_0519579</name>
</gene>
<evidence type="ECO:0000313" key="3">
    <source>
        <dbReference type="EMBL" id="WOH00221.1"/>
    </source>
</evidence>
<dbReference type="Proteomes" id="UP000077755">
    <property type="component" value="Chromosome 5"/>
</dbReference>
<sequence length="204" mass="23290">MKTHAQKDQLVDDMLAIPVEPIQNHKPELVFEFEFVTPESPSTPADHLFLNGRLLPHKFPFPPTKTLSFNTTLSRSMSQTSSVSSKESLMSSRSNSTSSRSSSSTSTSTRVRTMKGEAKSLRKKQEVSAYRPSLSPQHGSWHYVTQTPVLKRKVSRKSRAGSDLQQGSKRKKQDYRGERNGWFLWRFWRWFLSTCSGCHAINPR</sequence>
<dbReference type="AlphaFoldDB" id="A0A161ZZL2"/>
<feature type="compositionally biased region" description="Polar residues" evidence="1">
    <location>
        <begin position="134"/>
        <end position="148"/>
    </location>
</feature>
<feature type="compositionally biased region" description="Basic residues" evidence="1">
    <location>
        <begin position="150"/>
        <end position="159"/>
    </location>
</feature>
<protein>
    <submittedName>
        <fullName evidence="2">Uncharacterized protein</fullName>
    </submittedName>
</protein>
<organism evidence="2">
    <name type="scientific">Daucus carota subsp. sativus</name>
    <name type="common">Carrot</name>
    <dbReference type="NCBI Taxonomy" id="79200"/>
    <lineage>
        <taxon>Eukaryota</taxon>
        <taxon>Viridiplantae</taxon>
        <taxon>Streptophyta</taxon>
        <taxon>Embryophyta</taxon>
        <taxon>Tracheophyta</taxon>
        <taxon>Spermatophyta</taxon>
        <taxon>Magnoliopsida</taxon>
        <taxon>eudicotyledons</taxon>
        <taxon>Gunneridae</taxon>
        <taxon>Pentapetalae</taxon>
        <taxon>asterids</taxon>
        <taxon>campanulids</taxon>
        <taxon>Apiales</taxon>
        <taxon>Apiaceae</taxon>
        <taxon>Apioideae</taxon>
        <taxon>Scandiceae</taxon>
        <taxon>Daucinae</taxon>
        <taxon>Daucus</taxon>
        <taxon>Daucus sect. Daucus</taxon>
    </lineage>
</organism>
<feature type="compositionally biased region" description="Low complexity" evidence="1">
    <location>
        <begin position="74"/>
        <end position="111"/>
    </location>
</feature>
<evidence type="ECO:0000256" key="1">
    <source>
        <dbReference type="SAM" id="MobiDB-lite"/>
    </source>
</evidence>